<dbReference type="Gene3D" id="2.170.130.10">
    <property type="entry name" value="TonB-dependent receptor, plug domain"/>
    <property type="match status" value="1"/>
</dbReference>
<evidence type="ECO:0000256" key="4">
    <source>
        <dbReference type="ARBA" id="ARBA00022692"/>
    </source>
</evidence>
<dbReference type="InterPro" id="IPR012910">
    <property type="entry name" value="Plug_dom"/>
</dbReference>
<dbReference type="GO" id="GO:0009279">
    <property type="term" value="C:cell outer membrane"/>
    <property type="evidence" value="ECO:0007669"/>
    <property type="project" value="UniProtKB-SubCell"/>
</dbReference>
<evidence type="ECO:0000256" key="6">
    <source>
        <dbReference type="ARBA" id="ARBA00023237"/>
    </source>
</evidence>
<dbReference type="InterPro" id="IPR023997">
    <property type="entry name" value="TonB-dep_OMP_SusC/RagA_CS"/>
</dbReference>
<keyword evidence="6 7" id="KW-0998">Cell outer membrane</keyword>
<evidence type="ECO:0000256" key="8">
    <source>
        <dbReference type="SAM" id="SignalP"/>
    </source>
</evidence>
<protein>
    <submittedName>
        <fullName evidence="10">TonB-linked outer membrane protein, SusC/RagA family</fullName>
    </submittedName>
</protein>
<dbReference type="AlphaFoldDB" id="A0A1H6S3K9"/>
<dbReference type="RefSeq" id="WP_229209528.1">
    <property type="nucleotide sequence ID" value="NZ_FNXY01000002.1"/>
</dbReference>
<dbReference type="NCBIfam" id="TIGR04057">
    <property type="entry name" value="SusC_RagA_signa"/>
    <property type="match status" value="1"/>
</dbReference>
<dbReference type="InterPro" id="IPR039426">
    <property type="entry name" value="TonB-dep_rcpt-like"/>
</dbReference>
<proteinExistence type="inferred from homology"/>
<evidence type="ECO:0000256" key="1">
    <source>
        <dbReference type="ARBA" id="ARBA00004571"/>
    </source>
</evidence>
<dbReference type="Gene3D" id="2.60.40.1120">
    <property type="entry name" value="Carboxypeptidase-like, regulatory domain"/>
    <property type="match status" value="1"/>
</dbReference>
<evidence type="ECO:0000313" key="10">
    <source>
        <dbReference type="EMBL" id="SEI62521.1"/>
    </source>
</evidence>
<keyword evidence="5 7" id="KW-0472">Membrane</keyword>
<keyword evidence="8" id="KW-0732">Signal</keyword>
<comment type="similarity">
    <text evidence="7">Belongs to the TonB-dependent receptor family.</text>
</comment>
<dbReference type="EMBL" id="FNXY01000002">
    <property type="protein sequence ID" value="SEI62521.1"/>
    <property type="molecule type" value="Genomic_DNA"/>
</dbReference>
<evidence type="ECO:0000256" key="7">
    <source>
        <dbReference type="PROSITE-ProRule" id="PRU01360"/>
    </source>
</evidence>
<sequence length="1047" mass="117135">MNRGFLSSHSKAGKCYMLLAMLLPPVFSTASGINPNLNILIQSRIDKKITGKVLAKDDNTPVPGVTVVVKNSSIGTTTDIDGKYEISVPDDNAILVFSAVGFLTQEKVVGGTNNIDITIASDQKTLDEVVVVGYGTQKKRDLTGAVSQINTAKLENENPNSVQDILRGNVAGLNVGMSPSAKGGGSLLVRGRNSINAATSPLLVLDGTIYYGDLSDINPNDIETIDVLKDASSTAVFGAKAASGVILITTKKGKDGKTVININSNMGIGNVSKNQPVLGPDEFVAWRGDVMKNINSTYKPHQFDNPANLPSDISLDQWLAYDGSKGDPTTIWLQRLGMQPVEIENYKAGKSVDWYKKVFQTGIRQDHTVSLSGKKEAISYFMSLGYLKNEGIITGDQFSTVRGRVNLEGKVSKFLSVGMTTQFADKDESQVPVDYNLARILSPWGSEFNEDGTYKWRPNNEASGGNHPYYARQFIDRRVKYTTLNTTLYGVVTLPFGFSYRINYTPRYEFYERFNHESAKHAEWAAVGGSSSRQNRKTFNWQVDNIIKWNKVFGAHNFDLTLLANAEKYQRWDNTMTNKGNLPTDVLGYHGIGGGILPTVASNDEYSTGDALMARLFYSYKDRYMVTLSTRRDGYSAFGQQNPRALFSSAALGWVFSDEKFFKSSWINYGKLRASWGSNGNRDIGLYEALSDLNTGKYLHVRPDGTVYLVNQLYVNRMQNAKLKWERTAAFNLGLDFGVLNNVLEGSIEVYKSSTTDLLVQRALPDILGFSSVWDNLGEVQNKGIEFSLNSVNINHENFTWRSTANFQLNRNKIVSLYGDKDANGKEKDDVANRRFIGHALDEIWDYKIDGVWQVAEKDEAAKYGVKPGDFKIRDVDNDGKYSNADKVFQGYTNPRFRWTLRNDFKLFKVLDVGVAVYSYWGHKAAFNQMKNRDGFLDRTSSYKFPYWTEENPSNEWARLYSSEGGSSGFNVYRDRSFIRLDNISLGYTLPKKLVQKISIDNLKFFFSAKNLGYYAPKWDYWDAEPDIDNNNVPSPRILTVGVDITL</sequence>
<accession>A0A1H6S3K9</accession>
<dbReference type="Pfam" id="PF13715">
    <property type="entry name" value="CarbopepD_reg_2"/>
    <property type="match status" value="1"/>
</dbReference>
<gene>
    <name evidence="10" type="ORF">SAMN04487995_1718</name>
</gene>
<keyword evidence="4 7" id="KW-0812">Transmembrane</keyword>
<dbReference type="InterPro" id="IPR023996">
    <property type="entry name" value="TonB-dep_OMP_SusC/RagA"/>
</dbReference>
<evidence type="ECO:0000256" key="3">
    <source>
        <dbReference type="ARBA" id="ARBA00022452"/>
    </source>
</evidence>
<dbReference type="InterPro" id="IPR036942">
    <property type="entry name" value="Beta-barrel_TonB_sf"/>
</dbReference>
<dbReference type="Pfam" id="PF07715">
    <property type="entry name" value="Plug"/>
    <property type="match status" value="1"/>
</dbReference>
<dbReference type="Gene3D" id="2.40.170.20">
    <property type="entry name" value="TonB-dependent receptor, beta-barrel domain"/>
    <property type="match status" value="1"/>
</dbReference>
<evidence type="ECO:0000256" key="2">
    <source>
        <dbReference type="ARBA" id="ARBA00022448"/>
    </source>
</evidence>
<keyword evidence="3 7" id="KW-1134">Transmembrane beta strand</keyword>
<evidence type="ECO:0000313" key="11">
    <source>
        <dbReference type="Proteomes" id="UP000199532"/>
    </source>
</evidence>
<name>A0A1H6S3K9_9BACT</name>
<comment type="subcellular location">
    <subcellularLocation>
        <location evidence="1 7">Cell outer membrane</location>
        <topology evidence="1 7">Multi-pass membrane protein</topology>
    </subcellularLocation>
</comment>
<feature type="signal peptide" evidence="8">
    <location>
        <begin position="1"/>
        <end position="30"/>
    </location>
</feature>
<dbReference type="NCBIfam" id="TIGR04056">
    <property type="entry name" value="OMP_RagA_SusC"/>
    <property type="match status" value="1"/>
</dbReference>
<dbReference type="Proteomes" id="UP000199532">
    <property type="component" value="Unassembled WGS sequence"/>
</dbReference>
<dbReference type="InterPro" id="IPR008969">
    <property type="entry name" value="CarboxyPept-like_regulatory"/>
</dbReference>
<evidence type="ECO:0000256" key="5">
    <source>
        <dbReference type="ARBA" id="ARBA00023136"/>
    </source>
</evidence>
<dbReference type="InterPro" id="IPR037066">
    <property type="entry name" value="Plug_dom_sf"/>
</dbReference>
<dbReference type="SUPFAM" id="SSF56935">
    <property type="entry name" value="Porins"/>
    <property type="match status" value="1"/>
</dbReference>
<feature type="chain" id="PRO_5011765820" evidence="8">
    <location>
        <begin position="31"/>
        <end position="1047"/>
    </location>
</feature>
<keyword evidence="2 7" id="KW-0813">Transport</keyword>
<organism evidence="10 11">
    <name type="scientific">Dyadobacter koreensis</name>
    <dbReference type="NCBI Taxonomy" id="408657"/>
    <lineage>
        <taxon>Bacteria</taxon>
        <taxon>Pseudomonadati</taxon>
        <taxon>Bacteroidota</taxon>
        <taxon>Cytophagia</taxon>
        <taxon>Cytophagales</taxon>
        <taxon>Spirosomataceae</taxon>
        <taxon>Dyadobacter</taxon>
    </lineage>
</organism>
<evidence type="ECO:0000259" key="9">
    <source>
        <dbReference type="Pfam" id="PF07715"/>
    </source>
</evidence>
<keyword evidence="11" id="KW-1185">Reference proteome</keyword>
<reference evidence="10 11" key="1">
    <citation type="submission" date="2016-10" db="EMBL/GenBank/DDBJ databases">
        <authorList>
            <person name="de Groot N.N."/>
        </authorList>
    </citation>
    <scope>NUCLEOTIDE SEQUENCE [LARGE SCALE GENOMIC DNA]</scope>
    <source>
        <strain evidence="10 11">DSM 19938</strain>
    </source>
</reference>
<dbReference type="PROSITE" id="PS52016">
    <property type="entry name" value="TONB_DEPENDENT_REC_3"/>
    <property type="match status" value="1"/>
</dbReference>
<dbReference type="SUPFAM" id="SSF49464">
    <property type="entry name" value="Carboxypeptidase regulatory domain-like"/>
    <property type="match status" value="1"/>
</dbReference>
<dbReference type="STRING" id="408657.SAMN04487995_1718"/>
<feature type="domain" description="TonB-dependent receptor plug" evidence="9">
    <location>
        <begin position="138"/>
        <end position="245"/>
    </location>
</feature>